<protein>
    <submittedName>
        <fullName evidence="1">Uncharacterized protein</fullName>
    </submittedName>
</protein>
<dbReference type="Proteomes" id="UP000031057">
    <property type="component" value="Unassembled WGS sequence"/>
</dbReference>
<sequence length="134" mass="14659">MRKEGFQLCSLNSGCQFSDHVANFCRCVPAYHFNITNAGPAQSFFLNRVAGCSVVAGVMSFALKLNCVKRLAVGINDKKVNALRVDCKERLLVGTGKDFAETYLSHRPPAGAMVCKCCVDYTEQAAFAVIKQWA</sequence>
<keyword evidence="2" id="KW-1185">Reference proteome</keyword>
<reference evidence="1 2" key="1">
    <citation type="submission" date="2014-10" db="EMBL/GenBank/DDBJ databases">
        <title>Genome sequence of Novosphingobium malaysiense MUSC 273(T).</title>
        <authorList>
            <person name="Lee L.-H."/>
        </authorList>
    </citation>
    <scope>NUCLEOTIDE SEQUENCE [LARGE SCALE GENOMIC DNA]</scope>
    <source>
        <strain evidence="1 2">MUSC 273</strain>
    </source>
</reference>
<proteinExistence type="predicted"/>
<dbReference type="EMBL" id="JTDI01000006">
    <property type="protein sequence ID" value="KHK89994.1"/>
    <property type="molecule type" value="Genomic_DNA"/>
</dbReference>
<evidence type="ECO:0000313" key="2">
    <source>
        <dbReference type="Proteomes" id="UP000031057"/>
    </source>
</evidence>
<name>A0A0B1ZKY9_9SPHN</name>
<gene>
    <name evidence="1" type="ORF">LK12_19090</name>
</gene>
<evidence type="ECO:0000313" key="1">
    <source>
        <dbReference type="EMBL" id="KHK89994.1"/>
    </source>
</evidence>
<comment type="caution">
    <text evidence="1">The sequence shown here is derived from an EMBL/GenBank/DDBJ whole genome shotgun (WGS) entry which is preliminary data.</text>
</comment>
<dbReference type="AlphaFoldDB" id="A0A0B1ZKY9"/>
<accession>A0A0B1ZKY9</accession>
<organism evidence="1 2">
    <name type="scientific">Novosphingobium malaysiense</name>
    <dbReference type="NCBI Taxonomy" id="1348853"/>
    <lineage>
        <taxon>Bacteria</taxon>
        <taxon>Pseudomonadati</taxon>
        <taxon>Pseudomonadota</taxon>
        <taxon>Alphaproteobacteria</taxon>
        <taxon>Sphingomonadales</taxon>
        <taxon>Sphingomonadaceae</taxon>
        <taxon>Novosphingobium</taxon>
    </lineage>
</organism>